<dbReference type="STRING" id="47428.A0A284RBT3"/>
<dbReference type="InterPro" id="IPR001356">
    <property type="entry name" value="HD"/>
</dbReference>
<accession>A0A284RBT3</accession>
<protein>
    <recommendedName>
        <fullName evidence="7">Homeobox domain-containing protein</fullName>
    </recommendedName>
</protein>
<feature type="DNA-binding region" description="Homeobox" evidence="4">
    <location>
        <begin position="146"/>
        <end position="206"/>
    </location>
</feature>
<evidence type="ECO:0000256" key="6">
    <source>
        <dbReference type="SAM" id="MobiDB-lite"/>
    </source>
</evidence>
<dbReference type="GO" id="GO:0005634">
    <property type="term" value="C:nucleus"/>
    <property type="evidence" value="ECO:0007669"/>
    <property type="project" value="UniProtKB-SubCell"/>
</dbReference>
<evidence type="ECO:0000256" key="5">
    <source>
        <dbReference type="RuleBase" id="RU000682"/>
    </source>
</evidence>
<evidence type="ECO:0000256" key="1">
    <source>
        <dbReference type="ARBA" id="ARBA00023125"/>
    </source>
</evidence>
<dbReference type="GO" id="GO:0003677">
    <property type="term" value="F:DNA binding"/>
    <property type="evidence" value="ECO:0007669"/>
    <property type="project" value="UniProtKB-UniRule"/>
</dbReference>
<reference evidence="9" key="1">
    <citation type="journal article" date="2017" name="Nat. Ecol. Evol.">
        <title>Genome expansion and lineage-specific genetic innovations in the forest pathogenic fungi Armillaria.</title>
        <authorList>
            <person name="Sipos G."/>
            <person name="Prasanna A.N."/>
            <person name="Walter M.C."/>
            <person name="O'Connor E."/>
            <person name="Balint B."/>
            <person name="Krizsan K."/>
            <person name="Kiss B."/>
            <person name="Hess J."/>
            <person name="Varga T."/>
            <person name="Slot J."/>
            <person name="Riley R."/>
            <person name="Boka B."/>
            <person name="Rigling D."/>
            <person name="Barry K."/>
            <person name="Lee J."/>
            <person name="Mihaltcheva S."/>
            <person name="LaButti K."/>
            <person name="Lipzen A."/>
            <person name="Waldron R."/>
            <person name="Moloney N.M."/>
            <person name="Sperisen C."/>
            <person name="Kredics L."/>
            <person name="Vagvoelgyi C."/>
            <person name="Patrignani A."/>
            <person name="Fitzpatrick D."/>
            <person name="Nagy I."/>
            <person name="Doyle S."/>
            <person name="Anderson J.B."/>
            <person name="Grigoriev I.V."/>
            <person name="Gueldener U."/>
            <person name="Muensterkoetter M."/>
            <person name="Nagy L.G."/>
        </authorList>
    </citation>
    <scope>NUCLEOTIDE SEQUENCE [LARGE SCALE GENOMIC DNA]</scope>
    <source>
        <strain evidence="9">C18/9</strain>
    </source>
</reference>
<feature type="compositionally biased region" description="Basic and acidic residues" evidence="6">
    <location>
        <begin position="237"/>
        <end position="247"/>
    </location>
</feature>
<dbReference type="OrthoDB" id="6159439at2759"/>
<evidence type="ECO:0000256" key="4">
    <source>
        <dbReference type="PROSITE-ProRule" id="PRU00108"/>
    </source>
</evidence>
<evidence type="ECO:0000256" key="3">
    <source>
        <dbReference type="ARBA" id="ARBA00023242"/>
    </source>
</evidence>
<feature type="compositionally biased region" description="Low complexity" evidence="6">
    <location>
        <begin position="410"/>
        <end position="440"/>
    </location>
</feature>
<dbReference type="InterPro" id="IPR009057">
    <property type="entry name" value="Homeodomain-like_sf"/>
</dbReference>
<evidence type="ECO:0000313" key="9">
    <source>
        <dbReference type="Proteomes" id="UP000219338"/>
    </source>
</evidence>
<gene>
    <name evidence="8" type="ORF">ARMOST_09543</name>
</gene>
<sequence>MHSGIQYELLQNTLHTARLFNPLETYISVPPPYLAYTPSFAPPHFDVKLPEDFETELQDDSVPSDLRNALANTVSQLQDRYRKAFERAHHQSHSIPLLSQLSVVEKLGSSLQDLFLAKLLPGVMERYRKAKKVRADRIAQARRLAEERDRPQFNVNHTPLLLMIYAHHTPYPTAAERLAIAEYTHMSERQIEVWFQNHRRVQKKAGFPPSRVRGPVGGVEKLLASLPPPSYSQPTPEPERHPDEDPEKKYISLTRPAFPGPPSSDLIPVPTPHNDKGKGKEVPPSFLRPLPYPAHAFHFDVPWPRAASTATTATKPPPPTMDALTEMFARMNVHSPAQDREGEAATARYTTDLRGRSAAYVGEGAWQSWSWSWHGRTGLLSVEWGKSSWEARRKTAKRASWKPYSKPQQLPRRTPSSSPLRRTPSASSSSSSSSSSRAPSWGSQTEAPYSPASSYTSYSPSPSPPPGFVSVT</sequence>
<feature type="domain" description="Homeobox" evidence="7">
    <location>
        <begin position="144"/>
        <end position="205"/>
    </location>
</feature>
<evidence type="ECO:0000259" key="7">
    <source>
        <dbReference type="PROSITE" id="PS50071"/>
    </source>
</evidence>
<dbReference type="Proteomes" id="UP000219338">
    <property type="component" value="Unassembled WGS sequence"/>
</dbReference>
<dbReference type="PROSITE" id="PS50071">
    <property type="entry name" value="HOMEOBOX_2"/>
    <property type="match status" value="1"/>
</dbReference>
<dbReference type="SUPFAM" id="SSF46689">
    <property type="entry name" value="Homeodomain-like"/>
    <property type="match status" value="1"/>
</dbReference>
<dbReference type="GO" id="GO:0000981">
    <property type="term" value="F:DNA-binding transcription factor activity, RNA polymerase II-specific"/>
    <property type="evidence" value="ECO:0007669"/>
    <property type="project" value="InterPro"/>
</dbReference>
<feature type="region of interest" description="Disordered" evidence="6">
    <location>
        <begin position="205"/>
        <end position="247"/>
    </location>
</feature>
<dbReference type="PROSITE" id="PS00027">
    <property type="entry name" value="HOMEOBOX_1"/>
    <property type="match status" value="1"/>
</dbReference>
<organism evidence="8 9">
    <name type="scientific">Armillaria ostoyae</name>
    <name type="common">Armillaria root rot fungus</name>
    <dbReference type="NCBI Taxonomy" id="47428"/>
    <lineage>
        <taxon>Eukaryota</taxon>
        <taxon>Fungi</taxon>
        <taxon>Dikarya</taxon>
        <taxon>Basidiomycota</taxon>
        <taxon>Agaricomycotina</taxon>
        <taxon>Agaricomycetes</taxon>
        <taxon>Agaricomycetidae</taxon>
        <taxon>Agaricales</taxon>
        <taxon>Marasmiineae</taxon>
        <taxon>Physalacriaceae</taxon>
        <taxon>Armillaria</taxon>
    </lineage>
</organism>
<proteinExistence type="predicted"/>
<dbReference type="CDD" id="cd00086">
    <property type="entry name" value="homeodomain"/>
    <property type="match status" value="1"/>
</dbReference>
<evidence type="ECO:0000256" key="2">
    <source>
        <dbReference type="ARBA" id="ARBA00023155"/>
    </source>
</evidence>
<feature type="region of interest" description="Disordered" evidence="6">
    <location>
        <begin position="396"/>
        <end position="472"/>
    </location>
</feature>
<dbReference type="AlphaFoldDB" id="A0A284RBT3"/>
<keyword evidence="3 4" id="KW-0539">Nucleus</keyword>
<keyword evidence="9" id="KW-1185">Reference proteome</keyword>
<dbReference type="InterPro" id="IPR017970">
    <property type="entry name" value="Homeobox_CS"/>
</dbReference>
<comment type="subcellular location">
    <subcellularLocation>
        <location evidence="4 5">Nucleus</location>
    </subcellularLocation>
</comment>
<dbReference type="SMART" id="SM00389">
    <property type="entry name" value="HOX"/>
    <property type="match status" value="1"/>
</dbReference>
<feature type="compositionally biased region" description="Pro residues" evidence="6">
    <location>
        <begin position="461"/>
        <end position="472"/>
    </location>
</feature>
<dbReference type="Gene3D" id="1.10.10.60">
    <property type="entry name" value="Homeodomain-like"/>
    <property type="match status" value="1"/>
</dbReference>
<keyword evidence="1 4" id="KW-0238">DNA-binding</keyword>
<evidence type="ECO:0000313" key="8">
    <source>
        <dbReference type="EMBL" id="SJL06207.1"/>
    </source>
</evidence>
<feature type="compositionally biased region" description="Low complexity" evidence="6">
    <location>
        <begin position="447"/>
        <end position="460"/>
    </location>
</feature>
<keyword evidence="2 4" id="KW-0371">Homeobox</keyword>
<dbReference type="Pfam" id="PF00046">
    <property type="entry name" value="Homeodomain"/>
    <property type="match status" value="1"/>
</dbReference>
<dbReference type="EMBL" id="FUEG01000006">
    <property type="protein sequence ID" value="SJL06207.1"/>
    <property type="molecule type" value="Genomic_DNA"/>
</dbReference>
<name>A0A284RBT3_ARMOS</name>
<dbReference type="OMA" id="THMSERQ"/>